<sequence length="208" mass="21953">MWPNREIYRAAALAGFLALSLSACTASQGDGADQVTTDEEVGAETEQAQVVQLSFIPPADCTTLLPQSAISSLAAEGIELVKGPGSSSTEPIFVEGQTPEELVGGISCLYSVPGEEETAVSIILSVAPVTQAARPTVINDLLAQNLNVGQSGDGALTYWIWGDEFNVPALHNNLYHDSWYSALLQPGGRAAYDKGVALVEGMREQTTR</sequence>
<proteinExistence type="predicted"/>
<evidence type="ECO:0000313" key="2">
    <source>
        <dbReference type="EMBL" id="CAB4644099.1"/>
    </source>
</evidence>
<reference evidence="1" key="1">
    <citation type="submission" date="2020-05" db="EMBL/GenBank/DDBJ databases">
        <authorList>
            <person name="Chiriac C."/>
            <person name="Salcher M."/>
            <person name="Ghai R."/>
            <person name="Kavagutti S V."/>
        </authorList>
    </citation>
    <scope>NUCLEOTIDE SEQUENCE</scope>
</reference>
<dbReference type="AlphaFoldDB" id="A0A6J6E4D4"/>
<gene>
    <name evidence="1" type="ORF">UFOPK1684_00648</name>
    <name evidence="2" type="ORF">UFOPK2158_00823</name>
</gene>
<dbReference type="PROSITE" id="PS51257">
    <property type="entry name" value="PROKAR_LIPOPROTEIN"/>
    <property type="match status" value="1"/>
</dbReference>
<accession>A0A6J6E4D4</accession>
<dbReference type="EMBL" id="CAEZTM010000022">
    <property type="protein sequence ID" value="CAB4570065.1"/>
    <property type="molecule type" value="Genomic_DNA"/>
</dbReference>
<organism evidence="1">
    <name type="scientific">freshwater metagenome</name>
    <dbReference type="NCBI Taxonomy" id="449393"/>
    <lineage>
        <taxon>unclassified sequences</taxon>
        <taxon>metagenomes</taxon>
        <taxon>ecological metagenomes</taxon>
    </lineage>
</organism>
<protein>
    <submittedName>
        <fullName evidence="1">Unannotated protein</fullName>
    </submittedName>
</protein>
<name>A0A6J6E4D4_9ZZZZ</name>
<evidence type="ECO:0000313" key="1">
    <source>
        <dbReference type="EMBL" id="CAB4570065.1"/>
    </source>
</evidence>
<dbReference type="EMBL" id="CAEZVY010000078">
    <property type="protein sequence ID" value="CAB4644099.1"/>
    <property type="molecule type" value="Genomic_DNA"/>
</dbReference>